<dbReference type="InterPro" id="IPR003735">
    <property type="entry name" value="Metal_Tscrpt_repr"/>
</dbReference>
<proteinExistence type="inferred from homology"/>
<dbReference type="GO" id="GO:0046872">
    <property type="term" value="F:metal ion binding"/>
    <property type="evidence" value="ECO:0007669"/>
    <property type="project" value="InterPro"/>
</dbReference>
<dbReference type="Gene3D" id="1.20.58.1000">
    <property type="entry name" value="Metal-sensitive repressor, helix protomer"/>
    <property type="match status" value="1"/>
</dbReference>
<comment type="similarity">
    <text evidence="1">Belongs to the FrmR/RcnR family.</text>
</comment>
<keyword evidence="2" id="KW-0238">DNA-binding</keyword>
<protein>
    <submittedName>
        <fullName evidence="2">DNA-binding FrmR family transcriptional regulator</fullName>
    </submittedName>
</protein>
<dbReference type="PANTHER" id="PTHR33677">
    <property type="entry name" value="TRANSCRIPTIONAL REPRESSOR FRMR-RELATED"/>
    <property type="match status" value="1"/>
</dbReference>
<name>A0A852VHT7_9BACT</name>
<dbReference type="AlphaFoldDB" id="A0A852VHT7"/>
<gene>
    <name evidence="2" type="ORF">HDF08_002081</name>
</gene>
<dbReference type="GO" id="GO:0045892">
    <property type="term" value="P:negative regulation of DNA-templated transcription"/>
    <property type="evidence" value="ECO:0007669"/>
    <property type="project" value="UniProtKB-ARBA"/>
</dbReference>
<organism evidence="2 3">
    <name type="scientific">Tunturiibacter lichenicola</name>
    <dbReference type="NCBI Taxonomy" id="2051959"/>
    <lineage>
        <taxon>Bacteria</taxon>
        <taxon>Pseudomonadati</taxon>
        <taxon>Acidobacteriota</taxon>
        <taxon>Terriglobia</taxon>
        <taxon>Terriglobales</taxon>
        <taxon>Acidobacteriaceae</taxon>
        <taxon>Tunturiibacter</taxon>
    </lineage>
</organism>
<evidence type="ECO:0000313" key="2">
    <source>
        <dbReference type="EMBL" id="NYF90014.1"/>
    </source>
</evidence>
<reference evidence="2 3" key="1">
    <citation type="submission" date="2020-07" db="EMBL/GenBank/DDBJ databases">
        <title>Genomic Encyclopedia of Type Strains, Phase IV (KMG-V): Genome sequencing to study the core and pangenomes of soil and plant-associated prokaryotes.</title>
        <authorList>
            <person name="Whitman W."/>
        </authorList>
    </citation>
    <scope>NUCLEOTIDE SEQUENCE [LARGE SCALE GENOMIC DNA]</scope>
    <source>
        <strain evidence="2 3">M8UP22</strain>
    </source>
</reference>
<dbReference type="Pfam" id="PF02583">
    <property type="entry name" value="Trns_repr_metal"/>
    <property type="match status" value="1"/>
</dbReference>
<sequence>MATKKTDLQSESAMTGSCACEIGESERKATGVDPEIKASNLRRLRRLEGQIRGLQRMVEDDRYCADILTQVSSVQEALRSVARALMRNHLSHCATQAIRSGSLEQRQAMYDELLELIYKNAR</sequence>
<evidence type="ECO:0000313" key="3">
    <source>
        <dbReference type="Proteomes" id="UP000564385"/>
    </source>
</evidence>
<dbReference type="InterPro" id="IPR038390">
    <property type="entry name" value="Metal_Tscrpt_repr_sf"/>
</dbReference>
<dbReference type="Proteomes" id="UP000564385">
    <property type="component" value="Unassembled WGS sequence"/>
</dbReference>
<dbReference type="CDD" id="cd10148">
    <property type="entry name" value="CsoR-like_DUF156"/>
    <property type="match status" value="1"/>
</dbReference>
<dbReference type="PANTHER" id="PTHR33677:SF3">
    <property type="entry name" value="COPPER-SENSING TRANSCRIPTIONAL REPRESSOR RICR"/>
    <property type="match status" value="1"/>
</dbReference>
<accession>A0A852VHT7</accession>
<evidence type="ECO:0000256" key="1">
    <source>
        <dbReference type="ARBA" id="ARBA00005260"/>
    </source>
</evidence>
<dbReference type="EMBL" id="JACCCU010000001">
    <property type="protein sequence ID" value="NYF90014.1"/>
    <property type="molecule type" value="Genomic_DNA"/>
</dbReference>
<dbReference type="GO" id="GO:0003677">
    <property type="term" value="F:DNA binding"/>
    <property type="evidence" value="ECO:0007669"/>
    <property type="project" value="UniProtKB-KW"/>
</dbReference>
<comment type="caution">
    <text evidence="2">The sequence shown here is derived from an EMBL/GenBank/DDBJ whole genome shotgun (WGS) entry which is preliminary data.</text>
</comment>